<evidence type="ECO:0000313" key="3">
    <source>
        <dbReference type="Proteomes" id="UP001591681"/>
    </source>
</evidence>
<feature type="compositionally biased region" description="Basic and acidic residues" evidence="1">
    <location>
        <begin position="668"/>
        <end position="677"/>
    </location>
</feature>
<feature type="region of interest" description="Disordered" evidence="1">
    <location>
        <begin position="177"/>
        <end position="349"/>
    </location>
</feature>
<organism evidence="2 3">
    <name type="scientific">Coilia grayii</name>
    <name type="common">Gray's grenadier anchovy</name>
    <dbReference type="NCBI Taxonomy" id="363190"/>
    <lineage>
        <taxon>Eukaryota</taxon>
        <taxon>Metazoa</taxon>
        <taxon>Chordata</taxon>
        <taxon>Craniata</taxon>
        <taxon>Vertebrata</taxon>
        <taxon>Euteleostomi</taxon>
        <taxon>Actinopterygii</taxon>
        <taxon>Neopterygii</taxon>
        <taxon>Teleostei</taxon>
        <taxon>Clupei</taxon>
        <taxon>Clupeiformes</taxon>
        <taxon>Clupeoidei</taxon>
        <taxon>Engraulidae</taxon>
        <taxon>Coilinae</taxon>
        <taxon>Coilia</taxon>
    </lineage>
</organism>
<protein>
    <recommendedName>
        <fullName evidence="4">Non-muscle caldesmon</fullName>
    </recommendedName>
</protein>
<dbReference type="InterPro" id="IPR006017">
    <property type="entry name" value="Caldesmon"/>
</dbReference>
<keyword evidence="3" id="KW-1185">Reference proteome</keyword>
<dbReference type="AlphaFoldDB" id="A0ABD1K3K0"/>
<evidence type="ECO:0000256" key="1">
    <source>
        <dbReference type="SAM" id="MobiDB-lite"/>
    </source>
</evidence>
<evidence type="ECO:0000313" key="2">
    <source>
        <dbReference type="EMBL" id="KAL2093716.1"/>
    </source>
</evidence>
<dbReference type="EMBL" id="JBHFQA010000009">
    <property type="protein sequence ID" value="KAL2093716.1"/>
    <property type="molecule type" value="Genomic_DNA"/>
</dbReference>
<dbReference type="GO" id="GO:0003779">
    <property type="term" value="F:actin binding"/>
    <property type="evidence" value="ECO:0007669"/>
    <property type="project" value="UniProtKB-ARBA"/>
</dbReference>
<comment type="caution">
    <text evidence="2">The sequence shown here is derived from an EMBL/GenBank/DDBJ whole genome shotgun (WGS) entry which is preliminary data.</text>
</comment>
<feature type="compositionally biased region" description="Basic and acidic residues" evidence="1">
    <location>
        <begin position="532"/>
        <end position="541"/>
    </location>
</feature>
<gene>
    <name evidence="2" type="ORF">ACEWY4_011028</name>
</gene>
<feature type="compositionally biased region" description="Basic and acidic residues" evidence="1">
    <location>
        <begin position="420"/>
        <end position="458"/>
    </location>
</feature>
<feature type="compositionally biased region" description="Basic and acidic residues" evidence="1">
    <location>
        <begin position="233"/>
        <end position="252"/>
    </location>
</feature>
<accession>A0ABD1K3K0</accession>
<feature type="region of interest" description="Disordered" evidence="1">
    <location>
        <begin position="652"/>
        <end position="677"/>
    </location>
</feature>
<dbReference type="PANTHER" id="PTHR18949">
    <property type="entry name" value="CALDESMON"/>
    <property type="match status" value="1"/>
</dbReference>
<name>A0ABD1K3K0_9TELE</name>
<dbReference type="Pfam" id="PF02029">
    <property type="entry name" value="Caldesmon"/>
    <property type="match status" value="1"/>
</dbReference>
<feature type="region of interest" description="Disordered" evidence="1">
    <location>
        <begin position="391"/>
        <end position="574"/>
    </location>
</feature>
<dbReference type="PRINTS" id="PR01076">
    <property type="entry name" value="CALDESMON"/>
</dbReference>
<feature type="compositionally biased region" description="Basic and acidic residues" evidence="1">
    <location>
        <begin position="286"/>
        <end position="330"/>
    </location>
</feature>
<evidence type="ECO:0008006" key="4">
    <source>
        <dbReference type="Google" id="ProtNLM"/>
    </source>
</evidence>
<feature type="compositionally biased region" description="Low complexity" evidence="1">
    <location>
        <begin position="203"/>
        <end position="216"/>
    </location>
</feature>
<proteinExistence type="predicted"/>
<feature type="compositionally biased region" description="Basic and acidic residues" evidence="1">
    <location>
        <begin position="121"/>
        <end position="133"/>
    </location>
</feature>
<reference evidence="2 3" key="1">
    <citation type="submission" date="2024-09" db="EMBL/GenBank/DDBJ databases">
        <title>A chromosome-level genome assembly of Gray's grenadier anchovy, Coilia grayii.</title>
        <authorList>
            <person name="Fu Z."/>
        </authorList>
    </citation>
    <scope>NUCLEOTIDE SEQUENCE [LARGE SCALE GENOMIC DNA]</scope>
    <source>
        <strain evidence="2">G4</strain>
        <tissue evidence="2">Muscle</tissue>
    </source>
</reference>
<dbReference type="Proteomes" id="UP001591681">
    <property type="component" value="Unassembled WGS sequence"/>
</dbReference>
<feature type="region of interest" description="Disordered" evidence="1">
    <location>
        <begin position="105"/>
        <end position="142"/>
    </location>
</feature>
<feature type="compositionally biased region" description="Low complexity" evidence="1">
    <location>
        <begin position="267"/>
        <end position="279"/>
    </location>
</feature>
<feature type="compositionally biased region" description="Low complexity" evidence="1">
    <location>
        <begin position="106"/>
        <end position="119"/>
    </location>
</feature>
<sequence>MKSFVFIPKTSSRDVNGSALRLHMWEWQLGCGFARVQFRVHAVGESSMEFHWSYPPQGLGRAEPDRLGPQREEEKPQHNVMLHILYSVSDFWQVNTTHGGLSCRWQQQQQEEQQQQQQQRRFLDEADEGRERAMSGALLRRNSSKQGLQNLLRVTAQRSIEDAEEIERERRRRAREAFRKEHSLSGSDAASLDTEAPAEATTSAQSYLSASKSSSSMGLEEDEGFGDWTQRLGQERRLRLENGRPTEADTERGVNGAAKHLEKMRCSSSSSSSSSVTSSRLQWPKQESENREEVGKEEVDARLGSRLSEKRREFGRKEHSQTDRGAEQNGKEALSLFKKSGGSPVADLDEKIKRKDVKVSCTSKVLMQHGSNPKNIKDNAAVEETASDVIRTKKMLRSPSQTLPAGPEAREEEAAAFLETEQRLEKIRRSHQEKESQELEQLRQRQAEAEAELEELKRRRELRRRVREEEERKKEEEEQQRLAKEEEEKRHMKEEIERRRMEAAEKRMKSLNTSGVDGEEVFNPLSPKSPTVKRENEERLTAESTHLITERTDSLNRSLKKSNSFKKTPPPLLLSKIDDKLEQYTQAVESSSKEARPAKAAVMDVLSTPKPVASTKTLFEAGEAWAQNTPRGQPSKETEGIKVDVADLITHWVKGSPDGSKNSPSRPTDVKPGDVLQKKNMWEIIGETSTPGRAGCGGKGQVSGKKYKFVVTGHGKYEKKPLGDDKYGDFSNGKAGEIIVE</sequence>
<dbReference type="InterPro" id="IPR006018">
    <property type="entry name" value="Caldesmon_LSP"/>
</dbReference>
<feature type="compositionally biased region" description="Basic and acidic residues" evidence="1">
    <location>
        <begin position="466"/>
        <end position="508"/>
    </location>
</feature>
<dbReference type="PANTHER" id="PTHR18949:SF1">
    <property type="entry name" value="LYMPHOCYTE-SPECIFIC PROTEIN 1"/>
    <property type="match status" value="1"/>
</dbReference>